<protein>
    <submittedName>
        <fullName evidence="1">TonB-dependent receptor plug</fullName>
    </submittedName>
</protein>
<accession>G6EFU7</accession>
<dbReference type="PATRIC" id="fig|1088721.3.peg.3175"/>
<evidence type="ECO:0000313" key="1">
    <source>
        <dbReference type="EMBL" id="EHJ59636.1"/>
    </source>
</evidence>
<sequence>MFSFQTQHIFVNEIAKEASAAAKTANQLLMEAGSKLNGEGNLIGLLGSSDALKNDPCSRLSRRCAGRVRKGGRHGRVCALGQRGHLQPRTPRSGQGLDPPISKDLIHFGQQSDAFLNRSSPVTPRIRTALVLGAVPFAFLAAPTTAQQADVDRQEAEGEDVIIVQGTRFGRRVQDEPDRVEVIVGEEIEEKAMMRPGNIAMLVAGTGWVLPGRAAPDGMEFTQTQETERFDAGLVVQTALADLGTLNFWAWAMRQCAAQISGRRPGCNKPHLTASLSSTSKERRACGGPNCYCASGKTTSPLPGEGRDDVGATDGLLRSSARSSAMTASSRSGFAEKAVSSARMIDLLFRFLKQIGGTFSKRARENEFAALINDEATLMETICTEASW</sequence>
<dbReference type="AlphaFoldDB" id="G6EFU7"/>
<dbReference type="eggNOG" id="COG4771">
    <property type="taxonomic scope" value="Bacteria"/>
</dbReference>
<comment type="caution">
    <text evidence="1">The sequence shown here is derived from an EMBL/GenBank/DDBJ whole genome shotgun (WGS) entry which is preliminary data.</text>
</comment>
<keyword evidence="1" id="KW-0675">Receptor</keyword>
<keyword evidence="2" id="KW-1185">Reference proteome</keyword>
<evidence type="ECO:0000313" key="2">
    <source>
        <dbReference type="Proteomes" id="UP000004030"/>
    </source>
</evidence>
<gene>
    <name evidence="1" type="ORF">NSU_3218</name>
</gene>
<proteinExistence type="predicted"/>
<name>G6EFU7_9SPHN</name>
<dbReference type="EMBL" id="AGFM01000054">
    <property type="protein sequence ID" value="EHJ59636.1"/>
    <property type="molecule type" value="Genomic_DNA"/>
</dbReference>
<dbReference type="Proteomes" id="UP000004030">
    <property type="component" value="Unassembled WGS sequence"/>
</dbReference>
<organism evidence="1 2">
    <name type="scientific">Novosphingobium pentaromativorans US6-1</name>
    <dbReference type="NCBI Taxonomy" id="1088721"/>
    <lineage>
        <taxon>Bacteria</taxon>
        <taxon>Pseudomonadati</taxon>
        <taxon>Pseudomonadota</taxon>
        <taxon>Alphaproteobacteria</taxon>
        <taxon>Sphingomonadales</taxon>
        <taxon>Sphingomonadaceae</taxon>
        <taxon>Novosphingobium</taxon>
    </lineage>
</organism>
<reference evidence="1 2" key="1">
    <citation type="journal article" date="2012" name="J. Bacteriol.">
        <title>Genome sequence of benzo(a)pyrene-degrading bacterium Novosphingobium pentaromativorans US6-1.</title>
        <authorList>
            <person name="Luo Y.R."/>
            <person name="Kang S.G."/>
            <person name="Kim S.J."/>
            <person name="Kim M.R."/>
            <person name="Li N."/>
            <person name="Lee J.H."/>
            <person name="Kwon K.K."/>
        </authorList>
    </citation>
    <scope>NUCLEOTIDE SEQUENCE [LARGE SCALE GENOMIC DNA]</scope>
    <source>
        <strain evidence="1 2">US6-1</strain>
    </source>
</reference>